<accession>A0ACC8EPK4</accession>
<name>A0ACC8EPK4_9PEZI</name>
<dbReference type="Proteomes" id="UP000250078">
    <property type="component" value="Unassembled WGS sequence"/>
</dbReference>
<keyword evidence="2" id="KW-1185">Reference proteome</keyword>
<dbReference type="EMBL" id="KV748244">
    <property type="protein sequence ID" value="OCK88305.1"/>
    <property type="molecule type" value="Genomic_DNA"/>
</dbReference>
<gene>
    <name evidence="1" type="ORF">K441DRAFT_589314</name>
</gene>
<sequence>MAAQQRPSSKRGPSGAWSRLKTGPVDPLESYGLPSKGETRLNDFKAQEIYYSKIVERYMKFCAASGGSDKLDKQLAALSLNTTPPSTSAPPTLPSKPTPLFSPSRPSGSSAPKPAPLPTAELATILTALRKLREAIIATARRDIFAQRAYIFNIHAAILTKDWESYQPALLSLLYKIHPHTPLPAPDLHEFVGYWVLDLACRQSDLMAAHAARAVWGYKDRRVEVVLKALAHDDWVGFWKMRRAVDGYQKRVMEWAEDGVRLHALKCLGRGYMTADRTYVERCTGKGWEDLVKDGVGWELVEGEKIVIRRPKVK</sequence>
<evidence type="ECO:0000313" key="1">
    <source>
        <dbReference type="EMBL" id="OCK88305.1"/>
    </source>
</evidence>
<organism evidence="1 2">
    <name type="scientific">Cenococcum geophilum 1.58</name>
    <dbReference type="NCBI Taxonomy" id="794803"/>
    <lineage>
        <taxon>Eukaryota</taxon>
        <taxon>Fungi</taxon>
        <taxon>Dikarya</taxon>
        <taxon>Ascomycota</taxon>
        <taxon>Pezizomycotina</taxon>
        <taxon>Dothideomycetes</taxon>
        <taxon>Pleosporomycetidae</taxon>
        <taxon>Gloniales</taxon>
        <taxon>Gloniaceae</taxon>
        <taxon>Cenococcum</taxon>
    </lineage>
</organism>
<evidence type="ECO:0000313" key="2">
    <source>
        <dbReference type="Proteomes" id="UP000250078"/>
    </source>
</evidence>
<reference evidence="1 2" key="1">
    <citation type="journal article" date="2016" name="Nat. Commun.">
        <title>Ectomycorrhizal ecology is imprinted in the genome of the dominant symbiotic fungus Cenococcum geophilum.</title>
        <authorList>
            <consortium name="DOE Joint Genome Institute"/>
            <person name="Peter M."/>
            <person name="Kohler A."/>
            <person name="Ohm R.A."/>
            <person name="Kuo A."/>
            <person name="Krutzmann J."/>
            <person name="Morin E."/>
            <person name="Arend M."/>
            <person name="Barry K.W."/>
            <person name="Binder M."/>
            <person name="Choi C."/>
            <person name="Clum A."/>
            <person name="Copeland A."/>
            <person name="Grisel N."/>
            <person name="Haridas S."/>
            <person name="Kipfer T."/>
            <person name="LaButti K."/>
            <person name="Lindquist E."/>
            <person name="Lipzen A."/>
            <person name="Maire R."/>
            <person name="Meier B."/>
            <person name="Mihaltcheva S."/>
            <person name="Molinier V."/>
            <person name="Murat C."/>
            <person name="Poggeler S."/>
            <person name="Quandt C.A."/>
            <person name="Sperisen C."/>
            <person name="Tritt A."/>
            <person name="Tisserant E."/>
            <person name="Crous P.W."/>
            <person name="Henrissat B."/>
            <person name="Nehls U."/>
            <person name="Egli S."/>
            <person name="Spatafora J.W."/>
            <person name="Grigoriev I.V."/>
            <person name="Martin F.M."/>
        </authorList>
    </citation>
    <scope>NUCLEOTIDE SEQUENCE [LARGE SCALE GENOMIC DNA]</scope>
    <source>
        <strain evidence="1 2">1.58</strain>
    </source>
</reference>
<protein>
    <submittedName>
        <fullName evidence="1">Uncharacterized protein</fullName>
    </submittedName>
</protein>
<proteinExistence type="predicted"/>